<accession>A0ACC3DVY0</accession>
<sequence>APELDDGNAAEALKSDERWTGEDVSAGKGVEADIAGVYLAYLVAVGFMKAPSGGGKAKLPAVELSGEQREAMSKIGGRGGAV</sequence>
<protein>
    <submittedName>
        <fullName evidence="1">Uncharacterized protein</fullName>
    </submittedName>
</protein>
<evidence type="ECO:0000313" key="1">
    <source>
        <dbReference type="EMBL" id="KAK3080711.1"/>
    </source>
</evidence>
<dbReference type="Proteomes" id="UP001186974">
    <property type="component" value="Unassembled WGS sequence"/>
</dbReference>
<feature type="non-terminal residue" evidence="1">
    <location>
        <position position="1"/>
    </location>
</feature>
<evidence type="ECO:0000313" key="2">
    <source>
        <dbReference type="Proteomes" id="UP001186974"/>
    </source>
</evidence>
<name>A0ACC3DVY0_9PEZI</name>
<dbReference type="EMBL" id="JAWDJW010000434">
    <property type="protein sequence ID" value="KAK3080711.1"/>
    <property type="molecule type" value="Genomic_DNA"/>
</dbReference>
<comment type="caution">
    <text evidence="1">The sequence shown here is derived from an EMBL/GenBank/DDBJ whole genome shotgun (WGS) entry which is preliminary data.</text>
</comment>
<organism evidence="1 2">
    <name type="scientific">Coniosporium uncinatum</name>
    <dbReference type="NCBI Taxonomy" id="93489"/>
    <lineage>
        <taxon>Eukaryota</taxon>
        <taxon>Fungi</taxon>
        <taxon>Dikarya</taxon>
        <taxon>Ascomycota</taxon>
        <taxon>Pezizomycotina</taxon>
        <taxon>Dothideomycetes</taxon>
        <taxon>Dothideomycetes incertae sedis</taxon>
        <taxon>Coniosporium</taxon>
    </lineage>
</organism>
<keyword evidence="2" id="KW-1185">Reference proteome</keyword>
<proteinExistence type="predicted"/>
<gene>
    <name evidence="1" type="ORF">LTS18_013847</name>
</gene>
<reference evidence="1" key="1">
    <citation type="submission" date="2024-09" db="EMBL/GenBank/DDBJ databases">
        <title>Black Yeasts Isolated from many extreme environments.</title>
        <authorList>
            <person name="Coleine C."/>
            <person name="Stajich J.E."/>
            <person name="Selbmann L."/>
        </authorList>
    </citation>
    <scope>NUCLEOTIDE SEQUENCE</scope>
    <source>
        <strain evidence="1">CCFEE 5737</strain>
    </source>
</reference>